<comment type="subcellular location">
    <subcellularLocation>
        <location evidence="1">Membrane</location>
        <topology evidence="1">Multi-pass membrane protein</topology>
    </subcellularLocation>
</comment>
<dbReference type="EMBL" id="BKCL01000003">
    <property type="protein sequence ID" value="GEQ97538.1"/>
    <property type="molecule type" value="Genomic_DNA"/>
</dbReference>
<dbReference type="Proteomes" id="UP000322084">
    <property type="component" value="Unassembled WGS sequence"/>
</dbReference>
<feature type="transmembrane region" description="Helical" evidence="6">
    <location>
        <begin position="121"/>
        <end position="140"/>
    </location>
</feature>
<dbReference type="InterPro" id="IPR004813">
    <property type="entry name" value="OPT"/>
</dbReference>
<keyword evidence="4 6" id="KW-1133">Transmembrane helix</keyword>
<evidence type="ECO:0000256" key="3">
    <source>
        <dbReference type="ARBA" id="ARBA00022692"/>
    </source>
</evidence>
<evidence type="ECO:0000256" key="6">
    <source>
        <dbReference type="SAM" id="Phobius"/>
    </source>
</evidence>
<dbReference type="GO" id="GO:0016020">
    <property type="term" value="C:membrane"/>
    <property type="evidence" value="ECO:0007669"/>
    <property type="project" value="UniProtKB-SubCell"/>
</dbReference>
<comment type="caution">
    <text evidence="7">The sequence shown here is derived from an EMBL/GenBank/DDBJ whole genome shotgun (WGS) entry which is preliminary data.</text>
</comment>
<protein>
    <submittedName>
        <fullName evidence="7">Uncharacterized protein</fullName>
    </submittedName>
</protein>
<proteinExistence type="predicted"/>
<accession>A0A5A7MRE3</accession>
<sequence length="145" mass="15086">MQIAKALGKIAVASSHQVEARPVGRAYPELSWHAIIVGWFLGVIIAASIGYASLKLGFSIEGSELAAILGFGILRGLLGRRSIVENNVTQTVASAVNGASSGMMFSVPAIFILGQGSEFDPVLLTFGCIAGAFLGIASSFRSESR</sequence>
<evidence type="ECO:0000313" key="7">
    <source>
        <dbReference type="EMBL" id="GEQ97538.1"/>
    </source>
</evidence>
<feature type="transmembrane region" description="Helical" evidence="6">
    <location>
        <begin position="65"/>
        <end position="83"/>
    </location>
</feature>
<dbReference type="AlphaFoldDB" id="A0A5A7MRE3"/>
<reference evidence="7 8" key="1">
    <citation type="submission" date="2019-09" db="EMBL/GenBank/DDBJ databases">
        <title>NBRP : Genome information of microbial organism related human and environment.</title>
        <authorList>
            <person name="Hattori M."/>
            <person name="Oshima K."/>
            <person name="Inaba H."/>
            <person name="Suda W."/>
            <person name="Sakamoto M."/>
            <person name="Iino T."/>
            <person name="Kitahara M."/>
            <person name="Oshida Y."/>
            <person name="Iida T."/>
            <person name="Kudo T."/>
            <person name="Itoh T."/>
            <person name="Ohkuma M."/>
        </authorList>
    </citation>
    <scope>NUCLEOTIDE SEQUENCE [LARGE SCALE GENOMIC DNA]</scope>
    <source>
        <strain evidence="7 8">Hi-2</strain>
    </source>
</reference>
<organism evidence="7 8">
    <name type="scientific">Iodidimonas gelatinilytica</name>
    <dbReference type="NCBI Taxonomy" id="1236966"/>
    <lineage>
        <taxon>Bacteria</taxon>
        <taxon>Pseudomonadati</taxon>
        <taxon>Pseudomonadota</taxon>
        <taxon>Alphaproteobacteria</taxon>
        <taxon>Iodidimonadales</taxon>
        <taxon>Iodidimonadaceae</taxon>
        <taxon>Iodidimonas</taxon>
    </lineage>
</organism>
<keyword evidence="3 6" id="KW-0812">Transmembrane</keyword>
<evidence type="ECO:0000256" key="5">
    <source>
        <dbReference type="ARBA" id="ARBA00023136"/>
    </source>
</evidence>
<name>A0A5A7MRE3_9PROT</name>
<evidence type="ECO:0000313" key="8">
    <source>
        <dbReference type="Proteomes" id="UP000322084"/>
    </source>
</evidence>
<dbReference type="Pfam" id="PF03169">
    <property type="entry name" value="OPT"/>
    <property type="match status" value="1"/>
</dbReference>
<evidence type="ECO:0000256" key="4">
    <source>
        <dbReference type="ARBA" id="ARBA00022989"/>
    </source>
</evidence>
<evidence type="ECO:0000256" key="1">
    <source>
        <dbReference type="ARBA" id="ARBA00004141"/>
    </source>
</evidence>
<dbReference type="GO" id="GO:0035673">
    <property type="term" value="F:oligopeptide transmembrane transporter activity"/>
    <property type="evidence" value="ECO:0007669"/>
    <property type="project" value="InterPro"/>
</dbReference>
<evidence type="ECO:0000256" key="2">
    <source>
        <dbReference type="ARBA" id="ARBA00022448"/>
    </source>
</evidence>
<feature type="transmembrane region" description="Helical" evidence="6">
    <location>
        <begin position="30"/>
        <end position="53"/>
    </location>
</feature>
<keyword evidence="2" id="KW-0813">Transport</keyword>
<feature type="transmembrane region" description="Helical" evidence="6">
    <location>
        <begin position="95"/>
        <end position="114"/>
    </location>
</feature>
<keyword evidence="5 6" id="KW-0472">Membrane</keyword>
<gene>
    <name evidence="7" type="ORF">JCM17844_11750</name>
</gene>